<proteinExistence type="predicted"/>
<evidence type="ECO:0000313" key="2">
    <source>
        <dbReference type="Proteomes" id="UP000008783"/>
    </source>
</evidence>
<dbReference type="RefSeq" id="XP_003890467.1">
    <property type="nucleotide sequence ID" value="XM_003890418.1"/>
</dbReference>
<organism evidence="1 2">
    <name type="scientific">Puccinia graminis f. sp. tritici (strain CRL 75-36-700-3 / race SCCL)</name>
    <name type="common">Black stem rust fungus</name>
    <dbReference type="NCBI Taxonomy" id="418459"/>
    <lineage>
        <taxon>Eukaryota</taxon>
        <taxon>Fungi</taxon>
        <taxon>Dikarya</taxon>
        <taxon>Basidiomycota</taxon>
        <taxon>Pucciniomycotina</taxon>
        <taxon>Pucciniomycetes</taxon>
        <taxon>Pucciniales</taxon>
        <taxon>Pucciniaceae</taxon>
        <taxon>Puccinia</taxon>
    </lineage>
</organism>
<evidence type="ECO:0000313" key="1">
    <source>
        <dbReference type="EMBL" id="EHS64311.1"/>
    </source>
</evidence>
<dbReference type="VEuPathDB" id="FungiDB:PGTG_20923"/>
<dbReference type="GeneID" id="13542983"/>
<accession>H6QPX3</accession>
<gene>
    <name evidence="1" type="ORF">PGTG_20923</name>
</gene>
<dbReference type="InParanoid" id="H6QPX3"/>
<feature type="non-terminal residue" evidence="1">
    <location>
        <position position="1"/>
    </location>
</feature>
<protein>
    <submittedName>
        <fullName evidence="1">Uncharacterized protein</fullName>
    </submittedName>
</protein>
<dbReference type="KEGG" id="pgr:PGTG_20923"/>
<name>H6QPX3_PUCGT</name>
<dbReference type="EMBL" id="DS178267">
    <property type="protein sequence ID" value="EHS64311.1"/>
    <property type="molecule type" value="Genomic_DNA"/>
</dbReference>
<dbReference type="AlphaFoldDB" id="H6QPX3"/>
<dbReference type="HOGENOM" id="CLU_3112140_0_0_1"/>
<dbReference type="Proteomes" id="UP000008783">
    <property type="component" value="Unassembled WGS sequence"/>
</dbReference>
<reference evidence="2" key="1">
    <citation type="journal article" date="2011" name="Proc. Natl. Acad. Sci. U.S.A.">
        <title>Obligate biotrophy features unraveled by the genomic analysis of rust fungi.</title>
        <authorList>
            <person name="Duplessis S."/>
            <person name="Cuomo C.A."/>
            <person name="Lin Y.-C."/>
            <person name="Aerts A."/>
            <person name="Tisserant E."/>
            <person name="Veneault-Fourrey C."/>
            <person name="Joly D.L."/>
            <person name="Hacquard S."/>
            <person name="Amselem J."/>
            <person name="Cantarel B.L."/>
            <person name="Chiu R."/>
            <person name="Coutinho P.M."/>
            <person name="Feau N."/>
            <person name="Field M."/>
            <person name="Frey P."/>
            <person name="Gelhaye E."/>
            <person name="Goldberg J."/>
            <person name="Grabherr M.G."/>
            <person name="Kodira C.D."/>
            <person name="Kohler A."/>
            <person name="Kuees U."/>
            <person name="Lindquist E.A."/>
            <person name="Lucas S.M."/>
            <person name="Mago R."/>
            <person name="Mauceli E."/>
            <person name="Morin E."/>
            <person name="Murat C."/>
            <person name="Pangilinan J.L."/>
            <person name="Park R."/>
            <person name="Pearson M."/>
            <person name="Quesneville H."/>
            <person name="Rouhier N."/>
            <person name="Sakthikumar S."/>
            <person name="Salamov A.A."/>
            <person name="Schmutz J."/>
            <person name="Selles B."/>
            <person name="Shapiro H."/>
            <person name="Tanguay P."/>
            <person name="Tuskan G.A."/>
            <person name="Henrissat B."/>
            <person name="Van de Peer Y."/>
            <person name="Rouze P."/>
            <person name="Ellis J.G."/>
            <person name="Dodds P.N."/>
            <person name="Schein J.E."/>
            <person name="Zhong S."/>
            <person name="Hamelin R.C."/>
            <person name="Grigoriev I.V."/>
            <person name="Szabo L.J."/>
            <person name="Martin F."/>
        </authorList>
    </citation>
    <scope>NUCLEOTIDE SEQUENCE [LARGE SCALE GENOMIC DNA]</scope>
    <source>
        <strain evidence="2">CRL 75-36-700-3 / race SCCL</strain>
    </source>
</reference>
<sequence length="51" mass="5654">REHWMLVIEQVFDLTGLDKLPSKTNSPQTGGPEQTCLEIVDDDSDVKVIGV</sequence>
<keyword evidence="2" id="KW-1185">Reference proteome</keyword>